<organism evidence="3 4">
    <name type="scientific">Lacunisphaera limnophila</name>
    <dbReference type="NCBI Taxonomy" id="1838286"/>
    <lineage>
        <taxon>Bacteria</taxon>
        <taxon>Pseudomonadati</taxon>
        <taxon>Verrucomicrobiota</taxon>
        <taxon>Opitutia</taxon>
        <taxon>Opitutales</taxon>
        <taxon>Opitutaceae</taxon>
        <taxon>Lacunisphaera</taxon>
    </lineage>
</organism>
<evidence type="ECO:0000313" key="4">
    <source>
        <dbReference type="Proteomes" id="UP000095228"/>
    </source>
</evidence>
<evidence type="ECO:0000256" key="1">
    <source>
        <dbReference type="SAM" id="SignalP"/>
    </source>
</evidence>
<dbReference type="RefSeq" id="WP_157772188.1">
    <property type="nucleotide sequence ID" value="NZ_CP016094.1"/>
</dbReference>
<feature type="signal peptide" evidence="1">
    <location>
        <begin position="1"/>
        <end position="22"/>
    </location>
</feature>
<dbReference type="OrthoDB" id="190435at2"/>
<name>A0A1D8AS91_9BACT</name>
<gene>
    <name evidence="3" type="ORF">Verru16b_00797</name>
</gene>
<keyword evidence="1" id="KW-0732">Signal</keyword>
<feature type="domain" description="DUF6268" evidence="2">
    <location>
        <begin position="78"/>
        <end position="274"/>
    </location>
</feature>
<dbReference type="AlphaFoldDB" id="A0A1D8AS91"/>
<dbReference type="Proteomes" id="UP000095228">
    <property type="component" value="Chromosome"/>
</dbReference>
<evidence type="ECO:0000259" key="2">
    <source>
        <dbReference type="Pfam" id="PF19783"/>
    </source>
</evidence>
<accession>A0A1D8AS91</accession>
<keyword evidence="4" id="KW-1185">Reference proteome</keyword>
<dbReference type="STRING" id="1838286.Verru16b_00797"/>
<dbReference type="EMBL" id="CP016094">
    <property type="protein sequence ID" value="AOS43742.1"/>
    <property type="molecule type" value="Genomic_DNA"/>
</dbReference>
<protein>
    <recommendedName>
        <fullName evidence="2">DUF6268 domain-containing protein</fullName>
    </recommendedName>
</protein>
<dbReference type="KEGG" id="obg:Verru16b_00797"/>
<feature type="chain" id="PRO_5009105038" description="DUF6268 domain-containing protein" evidence="1">
    <location>
        <begin position="23"/>
        <end position="293"/>
    </location>
</feature>
<reference evidence="3 4" key="1">
    <citation type="submission" date="2016-06" db="EMBL/GenBank/DDBJ databases">
        <title>Three novel species with peptidoglycan cell walls form the new genus Lacunisphaera gen. nov. in the family Opitutaceae of the verrucomicrobial subdivision 4.</title>
        <authorList>
            <person name="Rast P."/>
            <person name="Gloeckner I."/>
            <person name="Jogler M."/>
            <person name="Boedeker C."/>
            <person name="Jeske O."/>
            <person name="Wiegand S."/>
            <person name="Reinhardt R."/>
            <person name="Schumann P."/>
            <person name="Rohde M."/>
            <person name="Spring S."/>
            <person name="Gloeckner F.O."/>
            <person name="Jogler C."/>
        </authorList>
    </citation>
    <scope>NUCLEOTIDE SEQUENCE [LARGE SCALE GENOMIC DNA]</scope>
    <source>
        <strain evidence="3 4">IG16b</strain>
    </source>
</reference>
<sequence>MSLPSLLRPLSLLCLGLVTVHAQPAPVPGAEFTVLYSRSADNALALRGTNVGSVAVDATQLSWRSSVPLSSVTRFTYGLDWNRFDFQRPAASAVPGTLQEIALALGASHRLGREWLLIGNLSPGLYGDLKGDSGDAFNAPLLLLATWLRSPTLAWAFGLRVDGLADRPVIPFIGVNWKFAPDWEFSLGMPRAGVSYAATPDLKWTLGLSVPGGSFHIARDPRPVSAGPRLDDTTLNFHEIRVGLSADWRLNRTFSLNAEAGLITDQKFDYFDRGYVLNGDAAGFFTLGLTGRF</sequence>
<dbReference type="InterPro" id="IPR046235">
    <property type="entry name" value="DUF6268"/>
</dbReference>
<dbReference type="Pfam" id="PF19783">
    <property type="entry name" value="DUF6268"/>
    <property type="match status" value="1"/>
</dbReference>
<evidence type="ECO:0000313" key="3">
    <source>
        <dbReference type="EMBL" id="AOS43742.1"/>
    </source>
</evidence>
<proteinExistence type="predicted"/>